<evidence type="ECO:0000313" key="13">
    <source>
        <dbReference type="Proteomes" id="UP000620104"/>
    </source>
</evidence>
<evidence type="ECO:0000256" key="2">
    <source>
        <dbReference type="ARBA" id="ARBA00022664"/>
    </source>
</evidence>
<feature type="domain" description="DWNN" evidence="11">
    <location>
        <begin position="4"/>
        <end position="77"/>
    </location>
</feature>
<dbReference type="PROSITE" id="PS51282">
    <property type="entry name" value="DWNN"/>
    <property type="match status" value="1"/>
</dbReference>
<evidence type="ECO:0000256" key="8">
    <source>
        <dbReference type="SAM" id="MobiDB-lite"/>
    </source>
</evidence>
<dbReference type="GO" id="GO:0061630">
    <property type="term" value="F:ubiquitin protein ligase activity"/>
    <property type="evidence" value="ECO:0007669"/>
    <property type="project" value="InterPro"/>
</dbReference>
<evidence type="ECO:0000256" key="4">
    <source>
        <dbReference type="ARBA" id="ARBA00022771"/>
    </source>
</evidence>
<dbReference type="GO" id="GO:0003676">
    <property type="term" value="F:nucleic acid binding"/>
    <property type="evidence" value="ECO:0007669"/>
    <property type="project" value="InterPro"/>
</dbReference>
<dbReference type="Pfam" id="PF08783">
    <property type="entry name" value="DWNN"/>
    <property type="match status" value="1"/>
</dbReference>
<dbReference type="InterPro" id="IPR013083">
    <property type="entry name" value="Znf_RING/FYVE/PHD"/>
</dbReference>
<dbReference type="AlphaFoldDB" id="A0A8H3YDP7"/>
<dbReference type="InterPro" id="IPR001878">
    <property type="entry name" value="Znf_CCHC"/>
</dbReference>
<organism evidence="12 13">
    <name type="scientific">Naganishia liquefaciens</name>
    <dbReference type="NCBI Taxonomy" id="104408"/>
    <lineage>
        <taxon>Eukaryota</taxon>
        <taxon>Fungi</taxon>
        <taxon>Dikarya</taxon>
        <taxon>Basidiomycota</taxon>
        <taxon>Agaricomycotina</taxon>
        <taxon>Tremellomycetes</taxon>
        <taxon>Filobasidiales</taxon>
        <taxon>Filobasidiaceae</taxon>
        <taxon>Naganishia</taxon>
    </lineage>
</organism>
<dbReference type="GO" id="GO:0006511">
    <property type="term" value="P:ubiquitin-dependent protein catabolic process"/>
    <property type="evidence" value="ECO:0007669"/>
    <property type="project" value="TreeGrafter"/>
</dbReference>
<evidence type="ECO:0000259" key="10">
    <source>
        <dbReference type="PROSITE" id="PS50158"/>
    </source>
</evidence>
<evidence type="ECO:0000256" key="3">
    <source>
        <dbReference type="ARBA" id="ARBA00022723"/>
    </source>
</evidence>
<dbReference type="OrthoDB" id="106784at2759"/>
<dbReference type="SMART" id="SM01180">
    <property type="entry name" value="DWNN"/>
    <property type="match status" value="1"/>
</dbReference>
<feature type="compositionally biased region" description="Basic and acidic residues" evidence="8">
    <location>
        <begin position="636"/>
        <end position="648"/>
    </location>
</feature>
<feature type="region of interest" description="Disordered" evidence="8">
    <location>
        <begin position="210"/>
        <end position="231"/>
    </location>
</feature>
<protein>
    <recommendedName>
        <fullName evidence="14">DWNN domain-containing protein</fullName>
    </recommendedName>
</protein>
<dbReference type="Pfam" id="PF13696">
    <property type="entry name" value="zf-CCHC_2"/>
    <property type="match status" value="1"/>
</dbReference>
<sequence>MSSVYYKFASSKNESRVTFDGTHVSVFDIKKEIMLNNKMGSGKDFDLGLYDAATGEELKDDNYQVPRSKSLIARRLPPANKARGGSAGKYIAGTSAALGGRDDLLDRRVEAGSRADLLAKKGLSMPGMPGGKHLTARFDGKSDLKGVQAPLSAAPAVSTGSAEEDARLAAMLQQQDAQWLDEQSQLAHLTFHSASLLPSSSRQTRVAYDGPGRGRGGFRGGAPGRGGAAGRGGMSTANYNYLLDPEKPPPPGYICYRCGQKGHWIQACPTNENPEWENKPRFKRTTGIPRSFLKTVEQPAAGEGGNAGVMITADGSFVMVQPDTQSWKKHTKPKALTEADVRENAGTDSALSCPICARLLREAVRTPCCKSLYCEECIHTTLLDQDFVCPKCESKIASLDKLKPDEEVRQSVEAFVKSELEKSKEANGDSVESDSENKEKTTKGETVEGKEEHTETADCSLQSTPVASAPSADEQVEKAGTPEPGEITGDDAQAGADMAAVNGNFDMNAVNMMGMMMNPMMQYQALQMQAAQSMMALQNPQLLPPMRMQLMMQLQMQNTAMQQMQQMMMMGGNPMMMMGGNLNQNNMNSGSNTPNGTQQLQPQAQSQTHNRPYRSPPKQPAAMAKEKQTANPQAENGEKASSKRKHDETVDETEVPRGDVSVVQSEERAYKQVKTQ</sequence>
<evidence type="ECO:0000313" key="12">
    <source>
        <dbReference type="EMBL" id="GHJ85554.1"/>
    </source>
</evidence>
<dbReference type="Gene3D" id="3.30.40.10">
    <property type="entry name" value="Zinc/RING finger domain, C3HC4 (zinc finger)"/>
    <property type="match status" value="1"/>
</dbReference>
<name>A0A8H3YDP7_9TREE</name>
<feature type="domain" description="CCHC-type" evidence="10">
    <location>
        <begin position="255"/>
        <end position="269"/>
    </location>
</feature>
<dbReference type="InterPro" id="IPR014891">
    <property type="entry name" value="DWNN_domain"/>
</dbReference>
<dbReference type="InterPro" id="IPR001841">
    <property type="entry name" value="Znf_RING"/>
</dbReference>
<dbReference type="PROSITE" id="PS50158">
    <property type="entry name" value="ZF_CCHC"/>
    <property type="match status" value="1"/>
</dbReference>
<keyword evidence="3" id="KW-0479">Metal-binding</keyword>
<reference evidence="12" key="1">
    <citation type="submission" date="2020-07" db="EMBL/GenBank/DDBJ databases">
        <title>Draft Genome Sequence of a Deep-Sea Yeast, Naganishia (Cryptococcus) liquefaciens strain N6.</title>
        <authorList>
            <person name="Han Y.W."/>
            <person name="Kajitani R."/>
            <person name="Morimoto H."/>
            <person name="Parhat M."/>
            <person name="Tsubouchi H."/>
            <person name="Bakenova O."/>
            <person name="Ogata M."/>
            <person name="Argunhan B."/>
            <person name="Aoki R."/>
            <person name="Kajiwara S."/>
            <person name="Itoh T."/>
            <person name="Iwasaki H."/>
        </authorList>
    </citation>
    <scope>NUCLEOTIDE SEQUENCE</scope>
    <source>
        <strain evidence="12">N6</strain>
    </source>
</reference>
<evidence type="ECO:0000256" key="7">
    <source>
        <dbReference type="PROSITE-ProRule" id="PRU00047"/>
    </source>
</evidence>
<dbReference type="SMART" id="SM00343">
    <property type="entry name" value="ZnF_C2HC"/>
    <property type="match status" value="1"/>
</dbReference>
<dbReference type="PANTHER" id="PTHR15439">
    <property type="entry name" value="RETINOBLASTOMA-BINDING PROTEIN 6"/>
    <property type="match status" value="1"/>
</dbReference>
<feature type="region of interest" description="Disordered" evidence="8">
    <location>
        <begin position="419"/>
        <end position="491"/>
    </location>
</feature>
<evidence type="ECO:0000256" key="5">
    <source>
        <dbReference type="ARBA" id="ARBA00022833"/>
    </source>
</evidence>
<dbReference type="Proteomes" id="UP000620104">
    <property type="component" value="Unassembled WGS sequence"/>
</dbReference>
<dbReference type="InterPro" id="IPR036875">
    <property type="entry name" value="Znf_CCHC_sf"/>
</dbReference>
<dbReference type="PANTHER" id="PTHR15439:SF0">
    <property type="entry name" value="CELL DIVISION CYCLE AND APOPTOSIS REGULATOR PROTEIN 1-RELATED"/>
    <property type="match status" value="1"/>
</dbReference>
<dbReference type="Gene3D" id="3.10.20.90">
    <property type="entry name" value="Phosphatidylinositol 3-kinase Catalytic Subunit, Chain A, domain 1"/>
    <property type="match status" value="1"/>
</dbReference>
<dbReference type="PROSITE" id="PS50089">
    <property type="entry name" value="ZF_RING_2"/>
    <property type="match status" value="1"/>
</dbReference>
<feature type="domain" description="RING-type" evidence="9">
    <location>
        <begin position="353"/>
        <end position="393"/>
    </location>
</feature>
<dbReference type="CDD" id="cd16620">
    <property type="entry name" value="vRING-HC-C4C4_RBBP6"/>
    <property type="match status" value="1"/>
</dbReference>
<feature type="compositionally biased region" description="Basic and acidic residues" evidence="8">
    <location>
        <begin position="435"/>
        <end position="456"/>
    </location>
</feature>
<dbReference type="GO" id="GO:0016567">
    <property type="term" value="P:protein ubiquitination"/>
    <property type="evidence" value="ECO:0007669"/>
    <property type="project" value="InterPro"/>
</dbReference>
<comment type="subcellular location">
    <subcellularLocation>
        <location evidence="1">Nucleus</location>
    </subcellularLocation>
</comment>
<keyword evidence="6" id="KW-0539">Nucleus</keyword>
<feature type="compositionally biased region" description="Polar residues" evidence="8">
    <location>
        <begin position="457"/>
        <end position="466"/>
    </location>
</feature>
<evidence type="ECO:0000259" key="9">
    <source>
        <dbReference type="PROSITE" id="PS50089"/>
    </source>
</evidence>
<dbReference type="GO" id="GO:0008270">
    <property type="term" value="F:zinc ion binding"/>
    <property type="evidence" value="ECO:0007669"/>
    <property type="project" value="UniProtKB-KW"/>
</dbReference>
<dbReference type="SUPFAM" id="SSF57850">
    <property type="entry name" value="RING/U-box"/>
    <property type="match status" value="1"/>
</dbReference>
<feature type="region of interest" description="Disordered" evidence="8">
    <location>
        <begin position="574"/>
        <end position="676"/>
    </location>
</feature>
<keyword evidence="2" id="KW-0507">mRNA processing</keyword>
<dbReference type="EMBL" id="BLZA01000011">
    <property type="protein sequence ID" value="GHJ85554.1"/>
    <property type="molecule type" value="Genomic_DNA"/>
</dbReference>
<accession>A0A8H3YDP7</accession>
<dbReference type="SUPFAM" id="SSF57756">
    <property type="entry name" value="Retrovirus zinc finger-like domains"/>
    <property type="match status" value="1"/>
</dbReference>
<evidence type="ECO:0000256" key="6">
    <source>
        <dbReference type="ARBA" id="ARBA00023242"/>
    </source>
</evidence>
<comment type="caution">
    <text evidence="12">The sequence shown here is derived from an EMBL/GenBank/DDBJ whole genome shotgun (WGS) entry which is preliminary data.</text>
</comment>
<keyword evidence="5" id="KW-0862">Zinc</keyword>
<evidence type="ECO:0000256" key="1">
    <source>
        <dbReference type="ARBA" id="ARBA00004123"/>
    </source>
</evidence>
<keyword evidence="13" id="KW-1185">Reference proteome</keyword>
<dbReference type="GO" id="GO:0005634">
    <property type="term" value="C:nucleus"/>
    <property type="evidence" value="ECO:0007669"/>
    <property type="project" value="UniProtKB-SubCell"/>
</dbReference>
<evidence type="ECO:0000259" key="11">
    <source>
        <dbReference type="PROSITE" id="PS51282"/>
    </source>
</evidence>
<dbReference type="Gene3D" id="4.10.60.10">
    <property type="entry name" value="Zinc finger, CCHC-type"/>
    <property type="match status" value="1"/>
</dbReference>
<gene>
    <name evidence="12" type="ORF">NliqN6_1956</name>
</gene>
<dbReference type="FunFam" id="4.10.60.10:FF:000005">
    <property type="entry name" value="E3 ubiquitin-protein ligase RBBP6"/>
    <property type="match status" value="1"/>
</dbReference>
<dbReference type="GO" id="GO:0006397">
    <property type="term" value="P:mRNA processing"/>
    <property type="evidence" value="ECO:0007669"/>
    <property type="project" value="UniProtKB-KW"/>
</dbReference>
<feature type="compositionally biased region" description="Low complexity" evidence="8">
    <location>
        <begin position="598"/>
        <end position="607"/>
    </location>
</feature>
<feature type="compositionally biased region" description="Gly residues" evidence="8">
    <location>
        <begin position="211"/>
        <end position="231"/>
    </location>
</feature>
<feature type="compositionally biased region" description="Low complexity" evidence="8">
    <location>
        <begin position="574"/>
        <end position="588"/>
    </location>
</feature>
<proteinExistence type="predicted"/>
<dbReference type="InterPro" id="IPR025829">
    <property type="entry name" value="Zn_knuckle_CX2CX3GHX4C"/>
</dbReference>
<keyword evidence="4 7" id="KW-0863">Zinc-finger</keyword>
<dbReference type="InterPro" id="IPR033489">
    <property type="entry name" value="RBBP6"/>
</dbReference>
<evidence type="ECO:0008006" key="14">
    <source>
        <dbReference type="Google" id="ProtNLM"/>
    </source>
</evidence>